<feature type="binding site" evidence="12">
    <location>
        <position position="114"/>
    </location>
    <ligand>
        <name>L-histidine</name>
        <dbReference type="ChEBI" id="CHEBI:57595"/>
    </ligand>
</feature>
<sequence>MTQAIKAVRGMNDILPDEADLWEQFEDAARDWLRAYGYRPIRMPLVEPTPLFSRAIGEVTDIVEKEMYSFEDALNGENLTLRPEGTASCVRAVLEHNLLYNAPQRLYYSGPMFRHERPQKGRYRQFHQIGVEALGFAGPDIDAEHIMMCQRLWDDLGIEDVRLELNSLGSPDERGRHRAALIAYLEGHADQLDDDARRRLHSNPLRILDTKNPLMQSLIEAAPRLDEYLGEQTLAHFDGVKAYLKDAGIPFRLNHRLVRGLDYYNLTVFEWTTDRLGAQGTICAGGRYDGLVAQLGGKPSPACGFAIGMERLLLLWQECGGQTERPAPDLYVVHQGEAAQRLAFRVAESLRGNGFALTLHCGGGSFKSQMKKADASGAQAALIIGDDEVQANAVTLKLLRTADGQPGEQRRVGIDLLGEEIARTLYDLEDDDGGL</sequence>
<dbReference type="Pfam" id="PF03129">
    <property type="entry name" value="HGTP_anticodon"/>
    <property type="match status" value="1"/>
</dbReference>
<accession>A0A9D7HSU2</accession>
<evidence type="ECO:0000259" key="13">
    <source>
        <dbReference type="PROSITE" id="PS50862"/>
    </source>
</evidence>
<dbReference type="Pfam" id="PF13393">
    <property type="entry name" value="tRNA-synt_His"/>
    <property type="match status" value="1"/>
</dbReference>
<dbReference type="FunFam" id="3.30.930.10:FF:000005">
    <property type="entry name" value="Histidine--tRNA ligase"/>
    <property type="match status" value="1"/>
</dbReference>
<dbReference type="PANTHER" id="PTHR43707:SF1">
    <property type="entry name" value="HISTIDINE--TRNA LIGASE, MITOCHONDRIAL-RELATED"/>
    <property type="match status" value="1"/>
</dbReference>
<feature type="binding site" evidence="12">
    <location>
        <begin position="84"/>
        <end position="86"/>
    </location>
    <ligand>
        <name>L-histidine</name>
        <dbReference type="ChEBI" id="CHEBI:57595"/>
    </ligand>
</feature>
<dbReference type="InterPro" id="IPR004154">
    <property type="entry name" value="Anticodon-bd"/>
</dbReference>
<dbReference type="PANTHER" id="PTHR43707">
    <property type="entry name" value="HISTIDYL-TRNA SYNTHETASE"/>
    <property type="match status" value="1"/>
</dbReference>
<keyword evidence="7 11" id="KW-0067">ATP-binding</keyword>
<dbReference type="GO" id="GO:0004821">
    <property type="term" value="F:histidine-tRNA ligase activity"/>
    <property type="evidence" value="ECO:0007669"/>
    <property type="project" value="UniProtKB-UniRule"/>
</dbReference>
<dbReference type="AlphaFoldDB" id="A0A9D7HSU2"/>
<feature type="binding site" evidence="12">
    <location>
        <position position="259"/>
    </location>
    <ligand>
        <name>L-histidine</name>
        <dbReference type="ChEBI" id="CHEBI:57595"/>
    </ligand>
</feature>
<dbReference type="HAMAP" id="MF_00127">
    <property type="entry name" value="His_tRNA_synth"/>
    <property type="match status" value="1"/>
</dbReference>
<dbReference type="InterPro" id="IPR004516">
    <property type="entry name" value="HisRS/HisZ"/>
</dbReference>
<feature type="binding site" evidence="12">
    <location>
        <position position="128"/>
    </location>
    <ligand>
        <name>L-histidine</name>
        <dbReference type="ChEBI" id="CHEBI:57595"/>
    </ligand>
</feature>
<evidence type="ECO:0000256" key="8">
    <source>
        <dbReference type="ARBA" id="ARBA00022917"/>
    </source>
</evidence>
<comment type="caution">
    <text evidence="14">The sequence shown here is derived from an EMBL/GenBank/DDBJ whole genome shotgun (WGS) entry which is preliminary data.</text>
</comment>
<reference evidence="14" key="1">
    <citation type="submission" date="2020-10" db="EMBL/GenBank/DDBJ databases">
        <title>Connecting structure to function with the recovery of over 1000 high-quality activated sludge metagenome-assembled genomes encoding full-length rRNA genes using long-read sequencing.</title>
        <authorList>
            <person name="Singleton C.M."/>
            <person name="Petriglieri F."/>
            <person name="Kristensen J.M."/>
            <person name="Kirkegaard R.H."/>
            <person name="Michaelsen T.Y."/>
            <person name="Andersen M.H."/>
            <person name="Karst S.M."/>
            <person name="Dueholm M.S."/>
            <person name="Nielsen P.H."/>
            <person name="Albertsen M."/>
        </authorList>
    </citation>
    <scope>NUCLEOTIDE SEQUENCE</scope>
    <source>
        <strain evidence="14">Bjer_18-Q3-R1-45_BAT3C.347</strain>
    </source>
</reference>
<evidence type="ECO:0000313" key="14">
    <source>
        <dbReference type="EMBL" id="MBK6974981.1"/>
    </source>
</evidence>
<evidence type="ECO:0000256" key="12">
    <source>
        <dbReference type="PIRSR" id="PIRSR001549-1"/>
    </source>
</evidence>
<keyword evidence="8 11" id="KW-0648">Protein biosynthesis</keyword>
<feature type="domain" description="Aminoacyl-transfer RNA synthetases class-II family profile" evidence="13">
    <location>
        <begin position="1"/>
        <end position="326"/>
    </location>
</feature>
<evidence type="ECO:0000313" key="15">
    <source>
        <dbReference type="Proteomes" id="UP000807785"/>
    </source>
</evidence>
<dbReference type="CDD" id="cd00773">
    <property type="entry name" value="HisRS-like_core"/>
    <property type="match status" value="1"/>
</dbReference>
<dbReference type="NCBIfam" id="TIGR00442">
    <property type="entry name" value="hisS"/>
    <property type="match status" value="1"/>
</dbReference>
<dbReference type="SUPFAM" id="SSF55681">
    <property type="entry name" value="Class II aaRS and biotin synthetases"/>
    <property type="match status" value="1"/>
</dbReference>
<evidence type="ECO:0000256" key="3">
    <source>
        <dbReference type="ARBA" id="ARBA00011738"/>
    </source>
</evidence>
<gene>
    <name evidence="11 14" type="primary">hisS</name>
    <name evidence="14" type="ORF">IPH26_19290</name>
</gene>
<comment type="subcellular location">
    <subcellularLocation>
        <location evidence="1 11">Cytoplasm</location>
    </subcellularLocation>
</comment>
<dbReference type="EMBL" id="JADJEV010000005">
    <property type="protein sequence ID" value="MBK6974981.1"/>
    <property type="molecule type" value="Genomic_DNA"/>
</dbReference>
<dbReference type="PROSITE" id="PS50862">
    <property type="entry name" value="AA_TRNA_LIGASE_II"/>
    <property type="match status" value="1"/>
</dbReference>
<dbReference type="InterPro" id="IPR033656">
    <property type="entry name" value="HisRS_anticodon"/>
</dbReference>
<dbReference type="InterPro" id="IPR006195">
    <property type="entry name" value="aa-tRNA-synth_II"/>
</dbReference>
<dbReference type="EC" id="6.1.1.21" evidence="11"/>
<evidence type="ECO:0000256" key="10">
    <source>
        <dbReference type="ARBA" id="ARBA00047639"/>
    </source>
</evidence>
<dbReference type="Proteomes" id="UP000807785">
    <property type="component" value="Unassembled WGS sequence"/>
</dbReference>
<dbReference type="InterPro" id="IPR015807">
    <property type="entry name" value="His-tRNA-ligase"/>
</dbReference>
<evidence type="ECO:0000256" key="2">
    <source>
        <dbReference type="ARBA" id="ARBA00008226"/>
    </source>
</evidence>
<dbReference type="CDD" id="cd00859">
    <property type="entry name" value="HisRS_anticodon"/>
    <property type="match status" value="1"/>
</dbReference>
<evidence type="ECO:0000256" key="9">
    <source>
        <dbReference type="ARBA" id="ARBA00023146"/>
    </source>
</evidence>
<dbReference type="PIRSF" id="PIRSF001549">
    <property type="entry name" value="His-tRNA_synth"/>
    <property type="match status" value="1"/>
</dbReference>
<evidence type="ECO:0000256" key="1">
    <source>
        <dbReference type="ARBA" id="ARBA00004496"/>
    </source>
</evidence>
<comment type="catalytic activity">
    <reaction evidence="10 11">
        <text>tRNA(His) + L-histidine + ATP = L-histidyl-tRNA(His) + AMP + diphosphate + H(+)</text>
        <dbReference type="Rhea" id="RHEA:17313"/>
        <dbReference type="Rhea" id="RHEA-COMP:9665"/>
        <dbReference type="Rhea" id="RHEA-COMP:9689"/>
        <dbReference type="ChEBI" id="CHEBI:15378"/>
        <dbReference type="ChEBI" id="CHEBI:30616"/>
        <dbReference type="ChEBI" id="CHEBI:33019"/>
        <dbReference type="ChEBI" id="CHEBI:57595"/>
        <dbReference type="ChEBI" id="CHEBI:78442"/>
        <dbReference type="ChEBI" id="CHEBI:78527"/>
        <dbReference type="ChEBI" id="CHEBI:456215"/>
        <dbReference type="EC" id="6.1.1.21"/>
    </reaction>
</comment>
<evidence type="ECO:0000256" key="11">
    <source>
        <dbReference type="HAMAP-Rule" id="MF_00127"/>
    </source>
</evidence>
<evidence type="ECO:0000256" key="6">
    <source>
        <dbReference type="ARBA" id="ARBA00022741"/>
    </source>
</evidence>
<protein>
    <recommendedName>
        <fullName evidence="11">Histidine--tRNA ligase</fullName>
        <ecNumber evidence="11">6.1.1.21</ecNumber>
    </recommendedName>
    <alternativeName>
        <fullName evidence="11">Histidyl-tRNA synthetase</fullName>
        <shortName evidence="11">HisRS</shortName>
    </alternativeName>
</protein>
<dbReference type="Gene3D" id="3.40.50.800">
    <property type="entry name" value="Anticodon-binding domain"/>
    <property type="match status" value="1"/>
</dbReference>
<dbReference type="InterPro" id="IPR045864">
    <property type="entry name" value="aa-tRNA-synth_II/BPL/LPL"/>
</dbReference>
<keyword evidence="4 11" id="KW-0963">Cytoplasm</keyword>
<dbReference type="InterPro" id="IPR041715">
    <property type="entry name" value="HisRS-like_core"/>
</dbReference>
<keyword evidence="6 11" id="KW-0547">Nucleotide-binding</keyword>
<dbReference type="GO" id="GO:0005737">
    <property type="term" value="C:cytoplasm"/>
    <property type="evidence" value="ECO:0007669"/>
    <property type="project" value="UniProtKB-SubCell"/>
</dbReference>
<organism evidence="14 15">
    <name type="scientific">Candidatus Methylophosphatis roskildensis</name>
    <dbReference type="NCBI Taxonomy" id="2899263"/>
    <lineage>
        <taxon>Bacteria</taxon>
        <taxon>Pseudomonadati</taxon>
        <taxon>Pseudomonadota</taxon>
        <taxon>Betaproteobacteria</taxon>
        <taxon>Nitrosomonadales</taxon>
        <taxon>Sterolibacteriaceae</taxon>
        <taxon>Candidatus Methylophosphatis</taxon>
    </lineage>
</organism>
<feature type="binding site" evidence="12">
    <location>
        <position position="132"/>
    </location>
    <ligand>
        <name>L-histidine</name>
        <dbReference type="ChEBI" id="CHEBI:57595"/>
    </ligand>
</feature>
<dbReference type="GO" id="GO:0006427">
    <property type="term" value="P:histidyl-tRNA aminoacylation"/>
    <property type="evidence" value="ECO:0007669"/>
    <property type="project" value="UniProtKB-UniRule"/>
</dbReference>
<dbReference type="GO" id="GO:0005524">
    <property type="term" value="F:ATP binding"/>
    <property type="evidence" value="ECO:0007669"/>
    <property type="project" value="UniProtKB-UniRule"/>
</dbReference>
<keyword evidence="9 11" id="KW-0030">Aminoacyl-tRNA synthetase</keyword>
<keyword evidence="5 11" id="KW-0436">Ligase</keyword>
<name>A0A9D7HSU2_9PROT</name>
<comment type="similarity">
    <text evidence="2 11">Belongs to the class-II aminoacyl-tRNA synthetase family.</text>
</comment>
<evidence type="ECO:0000256" key="4">
    <source>
        <dbReference type="ARBA" id="ARBA00022490"/>
    </source>
</evidence>
<comment type="subunit">
    <text evidence="3 11">Homodimer.</text>
</comment>
<feature type="binding site" evidence="12">
    <location>
        <begin position="263"/>
        <end position="264"/>
    </location>
    <ligand>
        <name>L-histidine</name>
        <dbReference type="ChEBI" id="CHEBI:57595"/>
    </ligand>
</feature>
<proteinExistence type="inferred from homology"/>
<evidence type="ECO:0000256" key="5">
    <source>
        <dbReference type="ARBA" id="ARBA00022598"/>
    </source>
</evidence>
<dbReference type="InterPro" id="IPR036621">
    <property type="entry name" value="Anticodon-bd_dom_sf"/>
</dbReference>
<dbReference type="SUPFAM" id="SSF52954">
    <property type="entry name" value="Class II aaRS ABD-related"/>
    <property type="match status" value="1"/>
</dbReference>
<evidence type="ECO:0000256" key="7">
    <source>
        <dbReference type="ARBA" id="ARBA00022840"/>
    </source>
</evidence>
<dbReference type="Gene3D" id="3.30.930.10">
    <property type="entry name" value="Bira Bifunctional Protein, Domain 2"/>
    <property type="match status" value="1"/>
</dbReference>